<comment type="caution">
    <text evidence="1">The sequence shown here is derived from an EMBL/GenBank/DDBJ whole genome shotgun (WGS) entry which is preliminary data.</text>
</comment>
<dbReference type="OrthoDB" id="9973686at2"/>
<evidence type="ECO:0000313" key="1">
    <source>
        <dbReference type="EMBL" id="RWX52858.1"/>
    </source>
</evidence>
<gene>
    <name evidence="1" type="ORF">EDI28_25040</name>
</gene>
<name>A0A3S3RE43_9GAMM</name>
<reference evidence="1 2" key="1">
    <citation type="submission" date="2018-11" db="EMBL/GenBank/DDBJ databases">
        <title>Photobacterium sp. BEI247 sp. nov., a marine bacterium isolated from Yongle Blue Hole in the South China Sea.</title>
        <authorList>
            <person name="Wang X."/>
        </authorList>
    </citation>
    <scope>NUCLEOTIDE SEQUENCE [LARGE SCALE GENOMIC DNA]</scope>
    <source>
        <strain evidence="2">BEI247</strain>
    </source>
</reference>
<organism evidence="1 2">
    <name type="scientific">Photobacterium chitinilyticum</name>
    <dbReference type="NCBI Taxonomy" id="2485123"/>
    <lineage>
        <taxon>Bacteria</taxon>
        <taxon>Pseudomonadati</taxon>
        <taxon>Pseudomonadota</taxon>
        <taxon>Gammaproteobacteria</taxon>
        <taxon>Vibrionales</taxon>
        <taxon>Vibrionaceae</taxon>
        <taxon>Photobacterium</taxon>
    </lineage>
</organism>
<sequence length="68" mass="7952">MSLNHNSKKSLENLTPEELTNYSELVDATILSLKQELNSGSKTKARQAEMRLPLWEDKRFELDRFLDK</sequence>
<dbReference type="Proteomes" id="UP000287563">
    <property type="component" value="Unassembled WGS sequence"/>
</dbReference>
<accession>A0A3S3RE43</accession>
<proteinExistence type="predicted"/>
<dbReference type="EMBL" id="RJLM01000024">
    <property type="protein sequence ID" value="RWX52858.1"/>
    <property type="molecule type" value="Genomic_DNA"/>
</dbReference>
<evidence type="ECO:0000313" key="2">
    <source>
        <dbReference type="Proteomes" id="UP000287563"/>
    </source>
</evidence>
<protein>
    <submittedName>
        <fullName evidence="1">Uncharacterized protein</fullName>
    </submittedName>
</protein>
<dbReference type="RefSeq" id="WP_128786553.1">
    <property type="nucleotide sequence ID" value="NZ_RJLM01000024.1"/>
</dbReference>
<dbReference type="AlphaFoldDB" id="A0A3S3RE43"/>
<keyword evidence="2" id="KW-1185">Reference proteome</keyword>